<dbReference type="PROSITE" id="PS50802">
    <property type="entry name" value="OTU"/>
    <property type="match status" value="1"/>
</dbReference>
<feature type="region of interest" description="Disordered" evidence="1">
    <location>
        <begin position="1"/>
        <end position="111"/>
    </location>
</feature>
<dbReference type="Gene3D" id="3.90.70.80">
    <property type="match status" value="1"/>
</dbReference>
<evidence type="ECO:0000259" key="2">
    <source>
        <dbReference type="PROSITE" id="PS50802"/>
    </source>
</evidence>
<evidence type="ECO:0000313" key="3">
    <source>
        <dbReference type="EMBL" id="CAI5449202.1"/>
    </source>
</evidence>
<sequence>MSDCEEIGNELVDRHRKEKKEMRAKILAMKKAAKSGNKQKQKETNAECEKIEKEMEDRHKKEIAEQEELKPVEQEPVAENENPQQIENEENEEDAGFYKETKISGKAAKKQAKKKAADEKWKNAMKEDKAASKTSDKYFENEIITKILADKSMQMFEILPDGDCMYNSIAHQLTKIGNETNGKKLRQLCAEYMKNNKDDFLPFIADENFGGEESDWLKYLDGVRNSADSGGVWGGDLELNALSRCLKRVIQVYKTDGERKYGEEFDAFCDSRLNDFDDIAPIADIIQNGTLEVSMQQDSHGILPSNFDDVGGFGFMNNKKNQEDYADPFSVSSNSSRGKLESYGFGSAAKQAIYNDSKWVKRSNQILKKISNELENSRSS</sequence>
<dbReference type="InterPro" id="IPR050704">
    <property type="entry name" value="Peptidase_C85-like"/>
</dbReference>
<feature type="compositionally biased region" description="Basic and acidic residues" evidence="1">
    <location>
        <begin position="11"/>
        <end position="24"/>
    </location>
</feature>
<protein>
    <recommendedName>
        <fullName evidence="2">OTU domain-containing protein</fullName>
    </recommendedName>
</protein>
<dbReference type="Proteomes" id="UP001152747">
    <property type="component" value="Unassembled WGS sequence"/>
</dbReference>
<dbReference type="InterPro" id="IPR003323">
    <property type="entry name" value="OTU_dom"/>
</dbReference>
<evidence type="ECO:0000256" key="1">
    <source>
        <dbReference type="SAM" id="MobiDB-lite"/>
    </source>
</evidence>
<keyword evidence="4" id="KW-1185">Reference proteome</keyword>
<organism evidence="3 4">
    <name type="scientific">Caenorhabditis angaria</name>
    <dbReference type="NCBI Taxonomy" id="860376"/>
    <lineage>
        <taxon>Eukaryota</taxon>
        <taxon>Metazoa</taxon>
        <taxon>Ecdysozoa</taxon>
        <taxon>Nematoda</taxon>
        <taxon>Chromadorea</taxon>
        <taxon>Rhabditida</taxon>
        <taxon>Rhabditina</taxon>
        <taxon>Rhabditomorpha</taxon>
        <taxon>Rhabditoidea</taxon>
        <taxon>Rhabditidae</taxon>
        <taxon>Peloderinae</taxon>
        <taxon>Caenorhabditis</taxon>
    </lineage>
</organism>
<dbReference type="Pfam" id="PF02338">
    <property type="entry name" value="OTU"/>
    <property type="match status" value="1"/>
</dbReference>
<accession>A0A9P1N628</accession>
<dbReference type="PANTHER" id="PTHR12419:SF10">
    <property type="entry name" value="DEUBIQUITINASE OTUD6B"/>
    <property type="match status" value="1"/>
</dbReference>
<gene>
    <name evidence="3" type="ORF">CAMP_LOCUS11839</name>
</gene>
<dbReference type="GO" id="GO:0016579">
    <property type="term" value="P:protein deubiquitination"/>
    <property type="evidence" value="ECO:0007669"/>
    <property type="project" value="TreeGrafter"/>
</dbReference>
<evidence type="ECO:0000313" key="4">
    <source>
        <dbReference type="Proteomes" id="UP001152747"/>
    </source>
</evidence>
<proteinExistence type="predicted"/>
<reference evidence="3" key="1">
    <citation type="submission" date="2022-11" db="EMBL/GenBank/DDBJ databases">
        <authorList>
            <person name="Kikuchi T."/>
        </authorList>
    </citation>
    <scope>NUCLEOTIDE SEQUENCE</scope>
    <source>
        <strain evidence="3">PS1010</strain>
    </source>
</reference>
<feature type="domain" description="OTU" evidence="2">
    <location>
        <begin position="153"/>
        <end position="282"/>
    </location>
</feature>
<dbReference type="OrthoDB" id="415023at2759"/>
<feature type="compositionally biased region" description="Basic and acidic residues" evidence="1">
    <location>
        <begin position="40"/>
        <end position="73"/>
    </location>
</feature>
<name>A0A9P1N628_9PELO</name>
<dbReference type="AlphaFoldDB" id="A0A9P1N628"/>
<dbReference type="EMBL" id="CANHGI010000004">
    <property type="protein sequence ID" value="CAI5449202.1"/>
    <property type="molecule type" value="Genomic_DNA"/>
</dbReference>
<dbReference type="PANTHER" id="PTHR12419">
    <property type="entry name" value="OTU DOMAIN CONTAINING PROTEIN"/>
    <property type="match status" value="1"/>
</dbReference>
<comment type="caution">
    <text evidence="3">The sequence shown here is derived from an EMBL/GenBank/DDBJ whole genome shotgun (WGS) entry which is preliminary data.</text>
</comment>
<dbReference type="SUPFAM" id="SSF54001">
    <property type="entry name" value="Cysteine proteinases"/>
    <property type="match status" value="1"/>
</dbReference>
<dbReference type="GO" id="GO:0004843">
    <property type="term" value="F:cysteine-type deubiquitinase activity"/>
    <property type="evidence" value="ECO:0007669"/>
    <property type="project" value="TreeGrafter"/>
</dbReference>
<dbReference type="InterPro" id="IPR038765">
    <property type="entry name" value="Papain-like_cys_pep_sf"/>
</dbReference>